<dbReference type="Pfam" id="PF01553">
    <property type="entry name" value="Acyltransferase"/>
    <property type="match status" value="1"/>
</dbReference>
<dbReference type="GO" id="GO:0004366">
    <property type="term" value="F:glycerol-3-phosphate O-acyltransferase activity"/>
    <property type="evidence" value="ECO:0007669"/>
    <property type="project" value="TreeGrafter"/>
</dbReference>
<organism evidence="4 5">
    <name type="scientific">Phanerochaete sordida</name>
    <dbReference type="NCBI Taxonomy" id="48140"/>
    <lineage>
        <taxon>Eukaryota</taxon>
        <taxon>Fungi</taxon>
        <taxon>Dikarya</taxon>
        <taxon>Basidiomycota</taxon>
        <taxon>Agaricomycotina</taxon>
        <taxon>Agaricomycetes</taxon>
        <taxon>Polyporales</taxon>
        <taxon>Phanerochaetaceae</taxon>
        <taxon>Phanerochaete</taxon>
    </lineage>
</organism>
<reference evidence="4 5" key="1">
    <citation type="submission" date="2021-08" db="EMBL/GenBank/DDBJ databases">
        <title>Draft Genome Sequence of Phanerochaete sordida strain YK-624.</title>
        <authorList>
            <person name="Mori T."/>
            <person name="Dohra H."/>
            <person name="Suzuki T."/>
            <person name="Kawagishi H."/>
            <person name="Hirai H."/>
        </authorList>
    </citation>
    <scope>NUCLEOTIDE SEQUENCE [LARGE SCALE GENOMIC DNA]</scope>
    <source>
        <strain evidence="4 5">YK-624</strain>
    </source>
</reference>
<dbReference type="PANTHER" id="PTHR31605:SF0">
    <property type="entry name" value="GLYCEROL-3-PHOSPHATE O-ACYLTRANSFERASE 1"/>
    <property type="match status" value="1"/>
</dbReference>
<name>A0A9P3G877_9APHY</name>
<dbReference type="SMART" id="SM00563">
    <property type="entry name" value="PlsC"/>
    <property type="match status" value="1"/>
</dbReference>
<dbReference type="InterPro" id="IPR052744">
    <property type="entry name" value="GPAT/DAPAT"/>
</dbReference>
<dbReference type="InterPro" id="IPR002123">
    <property type="entry name" value="Plipid/glycerol_acylTrfase"/>
</dbReference>
<evidence type="ECO:0000313" key="4">
    <source>
        <dbReference type="EMBL" id="GJE90098.1"/>
    </source>
</evidence>
<dbReference type="GO" id="GO:0008654">
    <property type="term" value="P:phospholipid biosynthetic process"/>
    <property type="evidence" value="ECO:0007669"/>
    <property type="project" value="TreeGrafter"/>
</dbReference>
<feature type="compositionally biased region" description="Basic residues" evidence="1">
    <location>
        <begin position="510"/>
        <end position="521"/>
    </location>
</feature>
<feature type="transmembrane region" description="Helical" evidence="2">
    <location>
        <begin position="323"/>
        <end position="350"/>
    </location>
</feature>
<sequence length="658" mass="72844">MSDAKIIHRVIRRVAGWAIVSFFSEIHVIGGENVPRDGPIIVTATHHNMVIDPAVLSYAFPYRRILHYWAKQSLFVGSVMTYILTSAGNIPVDRKTKDRRKLFAGTMEALAQGTAVALFPEGTSYTEPRIMQVKDGAAWAALEYTKWRTEQGNDARPVTIVPTAIVYTDKSKYRSRVIMEFGKPITMEPFIEQFLAPEEGAARAAVKRLTATIERELVEATVNAPDWDILYCARMARELLWENQRSVSLDDFVPITQTLVDLFSTPDLVPRFNATKKALLTYYSLLQSSNLTNTALSTLPLPLDLDPNRPVALPSRLRTLSILVAETLAAVVRLPLFVVPLLVHAPAYAFARVGAKLVEDEEETQAQNKVAFGLLLLMIVYTSIGIFVWSILSYTVVGALLATGFVFLFAWYHNSLIDEYYDHAKRLVAAWRVLVGVWAPKHWDLSLPALTQYTIPRVPAESAWIDKPRSRPPTPVLTHTEPNSSGFSAASISTNSTAATSTTPAEGTKAKKTRRPPSRRIVRHVLRARIEAAKALAALFAQLERSPDKRVRASTHLARMHGGTVDPTPQSSTTNLAAEGVESVVEGEPRGWRDAHEVVQFLRERGAKIAQLRDRVAGEWAAALSSENEGETTDIDSGVEDLVWVPSGSGSRFDLKTT</sequence>
<feature type="region of interest" description="Disordered" evidence="1">
    <location>
        <begin position="464"/>
        <end position="521"/>
    </location>
</feature>
<dbReference type="OrthoDB" id="1044435at2759"/>
<feature type="domain" description="Phospholipid/glycerol acyltransferase" evidence="3">
    <location>
        <begin position="40"/>
        <end position="168"/>
    </location>
</feature>
<keyword evidence="2" id="KW-0472">Membrane</keyword>
<keyword evidence="2" id="KW-1133">Transmembrane helix</keyword>
<feature type="compositionally biased region" description="Low complexity" evidence="1">
    <location>
        <begin position="488"/>
        <end position="505"/>
    </location>
</feature>
<evidence type="ECO:0000313" key="5">
    <source>
        <dbReference type="Proteomes" id="UP000703269"/>
    </source>
</evidence>
<feature type="transmembrane region" description="Helical" evidence="2">
    <location>
        <begin position="396"/>
        <end position="413"/>
    </location>
</feature>
<protein>
    <submittedName>
        <fullName evidence="4">Glycerol-3-phosphate-acyltransferase</fullName>
    </submittedName>
</protein>
<keyword evidence="5" id="KW-1185">Reference proteome</keyword>
<evidence type="ECO:0000259" key="3">
    <source>
        <dbReference type="SMART" id="SM00563"/>
    </source>
</evidence>
<dbReference type="Proteomes" id="UP000703269">
    <property type="component" value="Unassembled WGS sequence"/>
</dbReference>
<evidence type="ECO:0000256" key="2">
    <source>
        <dbReference type="SAM" id="Phobius"/>
    </source>
</evidence>
<dbReference type="PANTHER" id="PTHR31605">
    <property type="entry name" value="GLYCEROL-3-PHOSPHATE O-ACYLTRANSFERASE 1"/>
    <property type="match status" value="1"/>
</dbReference>
<comment type="caution">
    <text evidence="4">The sequence shown here is derived from an EMBL/GenBank/DDBJ whole genome shotgun (WGS) entry which is preliminary data.</text>
</comment>
<dbReference type="CDD" id="cd07992">
    <property type="entry name" value="LPLAT_AAK14816-like"/>
    <property type="match status" value="1"/>
</dbReference>
<dbReference type="GO" id="GO:0016287">
    <property type="term" value="F:glycerone-phosphate O-acyltransferase activity"/>
    <property type="evidence" value="ECO:0007669"/>
    <property type="project" value="TreeGrafter"/>
</dbReference>
<gene>
    <name evidence="4" type="ORF">PsYK624_062210</name>
</gene>
<keyword evidence="2" id="KW-0812">Transmembrane</keyword>
<dbReference type="AlphaFoldDB" id="A0A9P3G877"/>
<dbReference type="SUPFAM" id="SSF69593">
    <property type="entry name" value="Glycerol-3-phosphate (1)-acyltransferase"/>
    <property type="match status" value="1"/>
</dbReference>
<proteinExistence type="predicted"/>
<evidence type="ECO:0000256" key="1">
    <source>
        <dbReference type="SAM" id="MobiDB-lite"/>
    </source>
</evidence>
<dbReference type="EMBL" id="BPQB01000015">
    <property type="protein sequence ID" value="GJE90098.1"/>
    <property type="molecule type" value="Genomic_DNA"/>
</dbReference>
<accession>A0A9P3G877</accession>
<feature type="transmembrane region" description="Helical" evidence="2">
    <location>
        <begin position="370"/>
        <end position="389"/>
    </location>
</feature>